<comment type="caution">
    <text evidence="3">The sequence shown here is derived from an EMBL/GenBank/DDBJ whole genome shotgun (WGS) entry which is preliminary data.</text>
</comment>
<evidence type="ECO:0000256" key="1">
    <source>
        <dbReference type="SAM" id="MobiDB-lite"/>
    </source>
</evidence>
<protein>
    <recommendedName>
        <fullName evidence="2">OTU domain-containing protein</fullName>
    </recommendedName>
</protein>
<feature type="compositionally biased region" description="Basic and acidic residues" evidence="1">
    <location>
        <begin position="288"/>
        <end position="297"/>
    </location>
</feature>
<dbReference type="EMBL" id="JAANQT010000819">
    <property type="protein sequence ID" value="KAG1308167.1"/>
    <property type="molecule type" value="Genomic_DNA"/>
</dbReference>
<dbReference type="InterPro" id="IPR003323">
    <property type="entry name" value="OTU_dom"/>
</dbReference>
<dbReference type="InterPro" id="IPR038765">
    <property type="entry name" value="Papain-like_cys_pep_sf"/>
</dbReference>
<name>A0A9P6X965_RHIOR</name>
<accession>A0A9P6X965</accession>
<dbReference type="GO" id="GO:0004843">
    <property type="term" value="F:cysteine-type deubiquitinase activity"/>
    <property type="evidence" value="ECO:0007669"/>
    <property type="project" value="TreeGrafter"/>
</dbReference>
<proteinExistence type="predicted"/>
<dbReference type="GO" id="GO:0016579">
    <property type="term" value="P:protein deubiquitination"/>
    <property type="evidence" value="ECO:0007669"/>
    <property type="project" value="TreeGrafter"/>
</dbReference>
<dbReference type="SUPFAM" id="SSF54001">
    <property type="entry name" value="Cysteine proteinases"/>
    <property type="match status" value="1"/>
</dbReference>
<evidence type="ECO:0000313" key="3">
    <source>
        <dbReference type="EMBL" id="KAG1308167.1"/>
    </source>
</evidence>
<dbReference type="Gene3D" id="3.90.70.80">
    <property type="match status" value="1"/>
</dbReference>
<gene>
    <name evidence="3" type="ORF">G6F64_006251</name>
</gene>
<dbReference type="Proteomes" id="UP000716291">
    <property type="component" value="Unassembled WGS sequence"/>
</dbReference>
<dbReference type="PANTHER" id="PTHR12419:SF7">
    <property type="entry name" value="OTU DOMAIN-CONTAINING PROTEIN 3"/>
    <property type="match status" value="1"/>
</dbReference>
<evidence type="ECO:0000313" key="4">
    <source>
        <dbReference type="Proteomes" id="UP000716291"/>
    </source>
</evidence>
<dbReference type="OrthoDB" id="415023at2759"/>
<feature type="region of interest" description="Disordered" evidence="1">
    <location>
        <begin position="272"/>
        <end position="325"/>
    </location>
</feature>
<dbReference type="CDD" id="cd22756">
    <property type="entry name" value="OTU_OTUD3-like"/>
    <property type="match status" value="1"/>
</dbReference>
<sequence length="325" mass="38173">MVIAYSARDRSLSDQYYGRDSKHKVIRQDICQYLKENEETYKFFVEDDVSFEHHLENMKQDGTFGGNMELVAFAKLSKVDIKVYQPGFIYVIKGAEDEDEEEEDERPRQILHIAYHDWEHYSSVRNLDGPFTGPPEIKITIAEQKIEEEEEDYEFDSKEKVVLNACPDASIRQIRRLLKKYKGNPDKVIDALYEENNPENDKENTENDIESTVKNNLENAIESTVESNIENSIEMRDDEDIIEQFNDNKEQIKVEEKLETKVDEVIKLKPKKLTASERKREAKKKQKEAKLLKEQAKAARRSKREKEESTQQNTSLSQNMKEMYI</sequence>
<dbReference type="AlphaFoldDB" id="A0A9P6X965"/>
<dbReference type="Pfam" id="PF02338">
    <property type="entry name" value="OTU"/>
    <property type="match status" value="1"/>
</dbReference>
<reference evidence="3" key="1">
    <citation type="journal article" date="2020" name="Microb. Genom.">
        <title>Genetic diversity of clinical and environmental Mucorales isolates obtained from an investigation of mucormycosis cases among solid organ transplant recipients.</title>
        <authorList>
            <person name="Nguyen M.H."/>
            <person name="Kaul D."/>
            <person name="Muto C."/>
            <person name="Cheng S.J."/>
            <person name="Richter R.A."/>
            <person name="Bruno V.M."/>
            <person name="Liu G."/>
            <person name="Beyhan S."/>
            <person name="Sundermann A.J."/>
            <person name="Mounaud S."/>
            <person name="Pasculle A.W."/>
            <person name="Nierman W.C."/>
            <person name="Driscoll E."/>
            <person name="Cumbie R."/>
            <person name="Clancy C.J."/>
            <person name="Dupont C.L."/>
        </authorList>
    </citation>
    <scope>NUCLEOTIDE SEQUENCE</scope>
    <source>
        <strain evidence="3">GL11</strain>
    </source>
</reference>
<evidence type="ECO:0000259" key="2">
    <source>
        <dbReference type="PROSITE" id="PS50802"/>
    </source>
</evidence>
<dbReference type="PROSITE" id="PS50802">
    <property type="entry name" value="OTU"/>
    <property type="match status" value="1"/>
</dbReference>
<organism evidence="3 4">
    <name type="scientific">Rhizopus oryzae</name>
    <name type="common">Mucormycosis agent</name>
    <name type="synonym">Rhizopus arrhizus var. delemar</name>
    <dbReference type="NCBI Taxonomy" id="64495"/>
    <lineage>
        <taxon>Eukaryota</taxon>
        <taxon>Fungi</taxon>
        <taxon>Fungi incertae sedis</taxon>
        <taxon>Mucoromycota</taxon>
        <taxon>Mucoromycotina</taxon>
        <taxon>Mucoromycetes</taxon>
        <taxon>Mucorales</taxon>
        <taxon>Mucorineae</taxon>
        <taxon>Rhizopodaceae</taxon>
        <taxon>Rhizopus</taxon>
    </lineage>
</organism>
<dbReference type="PANTHER" id="PTHR12419">
    <property type="entry name" value="OTU DOMAIN CONTAINING PROTEIN"/>
    <property type="match status" value="1"/>
</dbReference>
<keyword evidence="4" id="KW-1185">Reference proteome</keyword>
<dbReference type="InterPro" id="IPR050704">
    <property type="entry name" value="Peptidase_C85-like"/>
</dbReference>
<feature type="compositionally biased region" description="Polar residues" evidence="1">
    <location>
        <begin position="310"/>
        <end position="325"/>
    </location>
</feature>
<feature type="domain" description="OTU" evidence="2">
    <location>
        <begin position="1"/>
        <end position="127"/>
    </location>
</feature>